<comment type="caution">
    <text evidence="5">The sequence shown here is derived from an EMBL/GenBank/DDBJ whole genome shotgun (WGS) entry which is preliminary data.</text>
</comment>
<proteinExistence type="predicted"/>
<accession>A0A7X3S962</accession>
<dbReference type="PANTHER" id="PTHR43270:SF12">
    <property type="entry name" value="SUCCINYL-DIAMINOPIMELATE DESUCCINYLASE"/>
    <property type="match status" value="1"/>
</dbReference>
<dbReference type="Pfam" id="PF01546">
    <property type="entry name" value="Peptidase_M20"/>
    <property type="match status" value="1"/>
</dbReference>
<evidence type="ECO:0000313" key="6">
    <source>
        <dbReference type="Proteomes" id="UP000433101"/>
    </source>
</evidence>
<sequence length="468" mass="50309">MSDPVLARLQADREGIVARLVEYASAPSVSTDPAYLDGMKAARDILKARLQTAGFDAVQELEAGGHPAVYAEWLDAPDAPTFIVYGHYDVQPPDPLELWKSPPFSPEIRDGRLFGRGVSDDKGPVSIAIETLATFLAVEGRLPVNVRLLIEGEEEVGSATLGAILEKHRGLLSADAVISADGARWRADLASINTGSRGNMRLEIALRTAAKDLHSGRFGGAVRNALHEMAALLSSLHHPDGSIAIEGYTHDVAPLDDAERARIVALPFDEADFFKAIGASAHGEPGYPALEQLWHRPTIEVNGMWGGYQGAGSKTVTPAESFAKLTTRLAPGQDPARAGELIEEHLRRHCPDGVELSIDRSDSGTAAYTLPAGHPLLAAAEQALEIALGTAPVRVRTGGTLPLSDIVRRVLGLDTIMMSFSTADEDFHAPNEFFRLSAIDDGVKTWVAFLRLLANQTPENYAPFKQSR</sequence>
<dbReference type="GO" id="GO:0006508">
    <property type="term" value="P:proteolysis"/>
    <property type="evidence" value="ECO:0007669"/>
    <property type="project" value="UniProtKB-KW"/>
</dbReference>
<protein>
    <submittedName>
        <fullName evidence="5">Dipeptidase</fullName>
    </submittedName>
</protein>
<dbReference type="Gene3D" id="3.40.630.10">
    <property type="entry name" value="Zn peptidases"/>
    <property type="match status" value="1"/>
</dbReference>
<dbReference type="InterPro" id="IPR051458">
    <property type="entry name" value="Cyt/Met_Dipeptidase"/>
</dbReference>
<keyword evidence="6" id="KW-1185">Reference proteome</keyword>
<dbReference type="InterPro" id="IPR011650">
    <property type="entry name" value="Peptidase_M20_dimer"/>
</dbReference>
<dbReference type="PANTHER" id="PTHR43270">
    <property type="entry name" value="BETA-ALA-HIS DIPEPTIDASE"/>
    <property type="match status" value="1"/>
</dbReference>
<dbReference type="AlphaFoldDB" id="A0A7X3S962"/>
<reference evidence="5 6" key="1">
    <citation type="submission" date="2019-12" db="EMBL/GenBank/DDBJ databases">
        <authorList>
            <person name="Li M."/>
        </authorList>
    </citation>
    <scope>NUCLEOTIDE SEQUENCE [LARGE SCALE GENOMIC DNA]</scope>
    <source>
        <strain evidence="5 6">GBMRC 2046</strain>
    </source>
</reference>
<feature type="domain" description="Peptidase M20 dimerisation" evidence="4">
    <location>
        <begin position="195"/>
        <end position="353"/>
    </location>
</feature>
<keyword evidence="1" id="KW-0645">Protease</keyword>
<dbReference type="GO" id="GO:0046872">
    <property type="term" value="F:metal ion binding"/>
    <property type="evidence" value="ECO:0007669"/>
    <property type="project" value="UniProtKB-KW"/>
</dbReference>
<keyword evidence="2" id="KW-0479">Metal-binding</keyword>
<name>A0A7X3S962_9HYPH</name>
<evidence type="ECO:0000259" key="4">
    <source>
        <dbReference type="Pfam" id="PF07687"/>
    </source>
</evidence>
<dbReference type="Pfam" id="PF07687">
    <property type="entry name" value="M20_dimer"/>
    <property type="match status" value="1"/>
</dbReference>
<dbReference type="EMBL" id="WUMV01000008">
    <property type="protein sequence ID" value="MXN66542.1"/>
    <property type="molecule type" value="Genomic_DNA"/>
</dbReference>
<keyword evidence="3" id="KW-0378">Hydrolase</keyword>
<dbReference type="SUPFAM" id="SSF53187">
    <property type="entry name" value="Zn-dependent exopeptidases"/>
    <property type="match status" value="1"/>
</dbReference>
<organism evidence="5 6">
    <name type="scientific">Stappia sediminis</name>
    <dbReference type="NCBI Taxonomy" id="2692190"/>
    <lineage>
        <taxon>Bacteria</taxon>
        <taxon>Pseudomonadati</taxon>
        <taxon>Pseudomonadota</taxon>
        <taxon>Alphaproteobacteria</taxon>
        <taxon>Hyphomicrobiales</taxon>
        <taxon>Stappiaceae</taxon>
        <taxon>Stappia</taxon>
    </lineage>
</organism>
<dbReference type="Proteomes" id="UP000433101">
    <property type="component" value="Unassembled WGS sequence"/>
</dbReference>
<gene>
    <name evidence="5" type="ORF">GR183_16625</name>
</gene>
<evidence type="ECO:0000313" key="5">
    <source>
        <dbReference type="EMBL" id="MXN66542.1"/>
    </source>
</evidence>
<evidence type="ECO:0000256" key="3">
    <source>
        <dbReference type="ARBA" id="ARBA00022801"/>
    </source>
</evidence>
<dbReference type="NCBIfam" id="NF006579">
    <property type="entry name" value="PRK09104.1"/>
    <property type="match status" value="1"/>
</dbReference>
<evidence type="ECO:0000256" key="1">
    <source>
        <dbReference type="ARBA" id="ARBA00022670"/>
    </source>
</evidence>
<dbReference type="GO" id="GO:0008233">
    <property type="term" value="F:peptidase activity"/>
    <property type="evidence" value="ECO:0007669"/>
    <property type="project" value="UniProtKB-KW"/>
</dbReference>
<dbReference type="RefSeq" id="WP_160776798.1">
    <property type="nucleotide sequence ID" value="NZ_WUMV01000008.1"/>
</dbReference>
<evidence type="ECO:0000256" key="2">
    <source>
        <dbReference type="ARBA" id="ARBA00022723"/>
    </source>
</evidence>
<dbReference type="InterPro" id="IPR002933">
    <property type="entry name" value="Peptidase_M20"/>
</dbReference>
<dbReference type="Gene3D" id="3.30.70.360">
    <property type="match status" value="1"/>
</dbReference>
<dbReference type="NCBIfam" id="NF006053">
    <property type="entry name" value="PRK08201.1"/>
    <property type="match status" value="1"/>
</dbReference>